<dbReference type="Proteomes" id="UP001371305">
    <property type="component" value="Unassembled WGS sequence"/>
</dbReference>
<dbReference type="RefSeq" id="WP_341405335.1">
    <property type="nucleotide sequence ID" value="NZ_JBBUKT010000005.1"/>
</dbReference>
<feature type="transmembrane region" description="Helical" evidence="1">
    <location>
        <begin position="35"/>
        <end position="53"/>
    </location>
</feature>
<sequence>MAAEEGKGDGASNRFDGGNGGGGMMAMLMRLFRRVWIYWPGVPGMVLLLGMWWDSGGYHSLVDVGRGGMNYKLQLELGSIWWQQTTEWRKEGVAKDHFDTGRTALQSVGVAGPRGRQFDLPPALSRYATSFGGQQFKRDIVIVQLGLWAIVAGYVALWAVLVFAWHARKRRMKANVERGALNRNAVAGDQSSLIRGVAAGWWRF</sequence>
<feature type="transmembrane region" description="Helical" evidence="1">
    <location>
        <begin position="145"/>
        <end position="165"/>
    </location>
</feature>
<accession>A0ABU9AX09</accession>
<keyword evidence="1" id="KW-0812">Transmembrane</keyword>
<evidence type="ECO:0000313" key="2">
    <source>
        <dbReference type="EMBL" id="MEK7951676.1"/>
    </source>
</evidence>
<keyword evidence="3" id="KW-1185">Reference proteome</keyword>
<proteinExistence type="predicted"/>
<protein>
    <submittedName>
        <fullName evidence="2">Uncharacterized protein</fullName>
    </submittedName>
</protein>
<evidence type="ECO:0000313" key="3">
    <source>
        <dbReference type="Proteomes" id="UP001371305"/>
    </source>
</evidence>
<dbReference type="EMBL" id="JBBUKT010000005">
    <property type="protein sequence ID" value="MEK7951676.1"/>
    <property type="molecule type" value="Genomic_DNA"/>
</dbReference>
<organism evidence="2 3">
    <name type="scientific">Luteolibacter soli</name>
    <dbReference type="NCBI Taxonomy" id="3135280"/>
    <lineage>
        <taxon>Bacteria</taxon>
        <taxon>Pseudomonadati</taxon>
        <taxon>Verrucomicrobiota</taxon>
        <taxon>Verrucomicrobiia</taxon>
        <taxon>Verrucomicrobiales</taxon>
        <taxon>Verrucomicrobiaceae</taxon>
        <taxon>Luteolibacter</taxon>
    </lineage>
</organism>
<comment type="caution">
    <text evidence="2">The sequence shown here is derived from an EMBL/GenBank/DDBJ whole genome shotgun (WGS) entry which is preliminary data.</text>
</comment>
<reference evidence="2 3" key="1">
    <citation type="submission" date="2024-04" db="EMBL/GenBank/DDBJ databases">
        <title>Luteolibacter sp. isolated from soil.</title>
        <authorList>
            <person name="An J."/>
        </authorList>
    </citation>
    <scope>NUCLEOTIDE SEQUENCE [LARGE SCALE GENOMIC DNA]</scope>
    <source>
        <strain evidence="2 3">Y139</strain>
    </source>
</reference>
<name>A0ABU9AX09_9BACT</name>
<keyword evidence="1" id="KW-1133">Transmembrane helix</keyword>
<gene>
    <name evidence="2" type="ORF">WKV53_14255</name>
</gene>
<keyword evidence="1" id="KW-0472">Membrane</keyword>
<evidence type="ECO:0000256" key="1">
    <source>
        <dbReference type="SAM" id="Phobius"/>
    </source>
</evidence>